<evidence type="ECO:0000259" key="7">
    <source>
        <dbReference type="Pfam" id="PF07291"/>
    </source>
</evidence>
<dbReference type="GO" id="GO:0016020">
    <property type="term" value="C:membrane"/>
    <property type="evidence" value="ECO:0007669"/>
    <property type="project" value="UniProtKB-SubCell"/>
</dbReference>
<keyword evidence="3 6" id="KW-1133">Transmembrane helix</keyword>
<dbReference type="Proteomes" id="UP000617734">
    <property type="component" value="Unassembled WGS sequence"/>
</dbReference>
<organism evidence="8 9">
    <name type="scientific">Kitasatospora indigofera</name>
    <dbReference type="NCBI Taxonomy" id="67307"/>
    <lineage>
        <taxon>Bacteria</taxon>
        <taxon>Bacillati</taxon>
        <taxon>Actinomycetota</taxon>
        <taxon>Actinomycetes</taxon>
        <taxon>Kitasatosporales</taxon>
        <taxon>Streptomycetaceae</taxon>
        <taxon>Kitasatospora</taxon>
    </lineage>
</organism>
<feature type="domain" description="Methylamine utilisation protein MauE" evidence="7">
    <location>
        <begin position="57"/>
        <end position="189"/>
    </location>
</feature>
<accession>A0A919FCM7</accession>
<reference evidence="8" key="2">
    <citation type="submission" date="2020-09" db="EMBL/GenBank/DDBJ databases">
        <authorList>
            <person name="Sun Q."/>
            <person name="Ohkuma M."/>
        </authorList>
    </citation>
    <scope>NUCLEOTIDE SEQUENCE</scope>
    <source>
        <strain evidence="8">JCM 4646</strain>
    </source>
</reference>
<comment type="caution">
    <text evidence="8">The sequence shown here is derived from an EMBL/GenBank/DDBJ whole genome shotgun (WGS) entry which is preliminary data.</text>
</comment>
<evidence type="ECO:0000313" key="9">
    <source>
        <dbReference type="Proteomes" id="UP000617734"/>
    </source>
</evidence>
<evidence type="ECO:0000313" key="8">
    <source>
        <dbReference type="EMBL" id="GHH60820.1"/>
    </source>
</evidence>
<dbReference type="Pfam" id="PF07291">
    <property type="entry name" value="MauE"/>
    <property type="match status" value="1"/>
</dbReference>
<evidence type="ECO:0000256" key="1">
    <source>
        <dbReference type="ARBA" id="ARBA00004141"/>
    </source>
</evidence>
<dbReference type="AlphaFoldDB" id="A0A919FCM7"/>
<keyword evidence="4 6" id="KW-0472">Membrane</keyword>
<sequence length="203" mass="21161">MGDTTADPREAEPAEGRQAIPEGVPMAGQQGAPSHPHTATRPVGGALRRVADGPAGEWIGTVVRLALAVVWGWAGLAKISDPAEAAQAVRAYEILPESLVKPVGYALPFLEVALAVLLVIGLGVRIVAVVSALLLLTFIAGITSAWVRGISIDCGCFGGGGTVDASQTEYLQEILRDTGFLLLAAWLVYRPRTKLSADAWLAA</sequence>
<feature type="compositionally biased region" description="Basic and acidic residues" evidence="5">
    <location>
        <begin position="1"/>
        <end position="15"/>
    </location>
</feature>
<feature type="transmembrane region" description="Helical" evidence="6">
    <location>
        <begin position="127"/>
        <end position="147"/>
    </location>
</feature>
<gene>
    <name evidence="8" type="ORF">GCM10018781_06180</name>
</gene>
<dbReference type="InterPro" id="IPR009908">
    <property type="entry name" value="Methylamine_util_MauE"/>
</dbReference>
<evidence type="ECO:0000256" key="6">
    <source>
        <dbReference type="SAM" id="Phobius"/>
    </source>
</evidence>
<feature type="region of interest" description="Disordered" evidence="5">
    <location>
        <begin position="1"/>
        <end position="42"/>
    </location>
</feature>
<evidence type="ECO:0000256" key="5">
    <source>
        <dbReference type="SAM" id="MobiDB-lite"/>
    </source>
</evidence>
<proteinExistence type="predicted"/>
<comment type="subcellular location">
    <subcellularLocation>
        <location evidence="1">Membrane</location>
        <topology evidence="1">Multi-pass membrane protein</topology>
    </subcellularLocation>
</comment>
<protein>
    <recommendedName>
        <fullName evidence="7">Methylamine utilisation protein MauE domain-containing protein</fullName>
    </recommendedName>
</protein>
<evidence type="ECO:0000256" key="2">
    <source>
        <dbReference type="ARBA" id="ARBA00022692"/>
    </source>
</evidence>
<keyword evidence="9" id="KW-1185">Reference proteome</keyword>
<feature type="transmembrane region" description="Helical" evidence="6">
    <location>
        <begin position="103"/>
        <end position="120"/>
    </location>
</feature>
<evidence type="ECO:0000256" key="3">
    <source>
        <dbReference type="ARBA" id="ARBA00022989"/>
    </source>
</evidence>
<name>A0A919FCM7_9ACTN</name>
<evidence type="ECO:0000256" key="4">
    <source>
        <dbReference type="ARBA" id="ARBA00023136"/>
    </source>
</evidence>
<dbReference type="EMBL" id="BNBO01000002">
    <property type="protein sequence ID" value="GHH60820.1"/>
    <property type="molecule type" value="Genomic_DNA"/>
</dbReference>
<keyword evidence="2 6" id="KW-0812">Transmembrane</keyword>
<reference evidence="8" key="1">
    <citation type="journal article" date="2014" name="Int. J. Syst. Evol. Microbiol.">
        <title>Complete genome sequence of Corynebacterium casei LMG S-19264T (=DSM 44701T), isolated from a smear-ripened cheese.</title>
        <authorList>
            <consortium name="US DOE Joint Genome Institute (JGI-PGF)"/>
            <person name="Walter F."/>
            <person name="Albersmeier A."/>
            <person name="Kalinowski J."/>
            <person name="Ruckert C."/>
        </authorList>
    </citation>
    <scope>NUCLEOTIDE SEQUENCE</scope>
    <source>
        <strain evidence="8">JCM 4646</strain>
    </source>
</reference>
<dbReference type="GO" id="GO:0030416">
    <property type="term" value="P:methylamine metabolic process"/>
    <property type="evidence" value="ECO:0007669"/>
    <property type="project" value="InterPro"/>
</dbReference>